<dbReference type="GO" id="GO:0006886">
    <property type="term" value="P:intracellular protein transport"/>
    <property type="evidence" value="ECO:0007669"/>
    <property type="project" value="UniProtKB-UniRule"/>
</dbReference>
<dbReference type="GO" id="GO:0030121">
    <property type="term" value="C:AP-1 adaptor complex"/>
    <property type="evidence" value="ECO:0007669"/>
    <property type="project" value="InterPro"/>
</dbReference>
<evidence type="ECO:0000256" key="9">
    <source>
        <dbReference type="PIRNR" id="PIRNR015588"/>
    </source>
</evidence>
<dbReference type="PIRSF" id="PIRSF015588">
    <property type="entry name" value="AP_complex_sigma"/>
    <property type="match status" value="1"/>
</dbReference>
<evidence type="ECO:0000256" key="8">
    <source>
        <dbReference type="ARBA" id="ARBA00023329"/>
    </source>
</evidence>
<evidence type="ECO:0000256" key="3">
    <source>
        <dbReference type="ARBA" id="ARBA00006972"/>
    </source>
</evidence>
<name>A0A1G4KKE6_9SACH</name>
<dbReference type="PANTHER" id="PTHR11753">
    <property type="entry name" value="ADAPTOR COMPLEXES SMALL SUBUNIT FAMILY"/>
    <property type="match status" value="1"/>
</dbReference>
<gene>
    <name evidence="11" type="ORF">LANO_0G13938G</name>
</gene>
<dbReference type="SUPFAM" id="SSF64356">
    <property type="entry name" value="SNARE-like"/>
    <property type="match status" value="1"/>
</dbReference>
<dbReference type="InterPro" id="IPR016635">
    <property type="entry name" value="AP_complex_ssu"/>
</dbReference>
<dbReference type="Proteomes" id="UP000189911">
    <property type="component" value="Chromosome G"/>
</dbReference>
<evidence type="ECO:0000256" key="4">
    <source>
        <dbReference type="ARBA" id="ARBA00022448"/>
    </source>
</evidence>
<dbReference type="Pfam" id="PF01217">
    <property type="entry name" value="Clat_adaptor_s"/>
    <property type="match status" value="1"/>
</dbReference>
<evidence type="ECO:0000256" key="6">
    <source>
        <dbReference type="ARBA" id="ARBA00023034"/>
    </source>
</evidence>
<proteinExistence type="inferred from homology"/>
<dbReference type="OrthoDB" id="371463at2759"/>
<evidence type="ECO:0000313" key="12">
    <source>
        <dbReference type="Proteomes" id="UP000189911"/>
    </source>
</evidence>
<dbReference type="CDD" id="cd14831">
    <property type="entry name" value="AP1_sigma"/>
    <property type="match status" value="1"/>
</dbReference>
<keyword evidence="12" id="KW-1185">Reference proteome</keyword>
<dbReference type="FunFam" id="3.30.450.60:FF:000007">
    <property type="entry name" value="AP complex subunit sigma"/>
    <property type="match status" value="1"/>
</dbReference>
<evidence type="ECO:0000256" key="5">
    <source>
        <dbReference type="ARBA" id="ARBA00022927"/>
    </source>
</evidence>
<sequence length="156" mass="17998">MVQIKYMLMVSRQGKVRLMRWFSAYSAKDKTKICRDLTTSVLARKAKMCNIVEYQDHKVVYKRYASLYFICGISSETSNELLTLEIIHRYVEAMDAYFNNVCELDIIFNFSKAYDILNEVLICDGSMTETSKHTILKTVASMDALETSDNLDQVLS</sequence>
<dbReference type="GO" id="GO:0035615">
    <property type="term" value="F:clathrin adaptor activity"/>
    <property type="evidence" value="ECO:0007669"/>
    <property type="project" value="InterPro"/>
</dbReference>
<keyword evidence="5 9" id="KW-0653">Protein transport</keyword>
<dbReference type="Gene3D" id="3.30.450.60">
    <property type="match status" value="1"/>
</dbReference>
<dbReference type="InterPro" id="IPR011012">
    <property type="entry name" value="Longin-like_dom_sf"/>
</dbReference>
<comment type="similarity">
    <text evidence="3 9">Belongs to the adaptor complexes small subunit family.</text>
</comment>
<reference evidence="12" key="1">
    <citation type="submission" date="2016-03" db="EMBL/GenBank/DDBJ databases">
        <authorList>
            <person name="Devillers Hugo."/>
        </authorList>
    </citation>
    <scope>NUCLEOTIDE SEQUENCE [LARGE SCALE GENOMIC DNA]</scope>
</reference>
<dbReference type="GO" id="GO:0005829">
    <property type="term" value="C:cytosol"/>
    <property type="evidence" value="ECO:0007669"/>
    <property type="project" value="GOC"/>
</dbReference>
<feature type="domain" description="AP complex mu/sigma subunit" evidence="10">
    <location>
        <begin position="3"/>
        <end position="145"/>
    </location>
</feature>
<evidence type="ECO:0000313" key="11">
    <source>
        <dbReference type="EMBL" id="SCV04902.1"/>
    </source>
</evidence>
<keyword evidence="8" id="KW-0968">Cytoplasmic vesicle</keyword>
<evidence type="ECO:0000259" key="10">
    <source>
        <dbReference type="Pfam" id="PF01217"/>
    </source>
</evidence>
<dbReference type="EMBL" id="LT598453">
    <property type="protein sequence ID" value="SCV04902.1"/>
    <property type="molecule type" value="Genomic_DNA"/>
</dbReference>
<keyword evidence="7 9" id="KW-0472">Membrane</keyword>
<keyword evidence="4 9" id="KW-0813">Transport</keyword>
<evidence type="ECO:0000256" key="1">
    <source>
        <dbReference type="ARBA" id="ARBA00004555"/>
    </source>
</evidence>
<evidence type="ECO:0000256" key="2">
    <source>
        <dbReference type="ARBA" id="ARBA00004640"/>
    </source>
</evidence>
<organism evidence="11 12">
    <name type="scientific">Lachancea nothofagi CBS 11611</name>
    <dbReference type="NCBI Taxonomy" id="1266666"/>
    <lineage>
        <taxon>Eukaryota</taxon>
        <taxon>Fungi</taxon>
        <taxon>Dikarya</taxon>
        <taxon>Ascomycota</taxon>
        <taxon>Saccharomycotina</taxon>
        <taxon>Saccharomycetes</taxon>
        <taxon>Saccharomycetales</taxon>
        <taxon>Saccharomycetaceae</taxon>
        <taxon>Lachancea</taxon>
    </lineage>
</organism>
<dbReference type="InterPro" id="IPR044733">
    <property type="entry name" value="AP1_sigma"/>
</dbReference>
<dbReference type="InterPro" id="IPR000804">
    <property type="entry name" value="Clathrin_sm-chain_CS"/>
</dbReference>
<accession>A0A1G4KKE6</accession>
<dbReference type="InterPro" id="IPR022775">
    <property type="entry name" value="AP_mu_sigma_su"/>
</dbReference>
<dbReference type="AlphaFoldDB" id="A0A1G4KKE6"/>
<comment type="subcellular location">
    <subcellularLocation>
        <location evidence="2">Cytoplasmic vesicle</location>
        <location evidence="2">Clathrin-coated vesicle membrane</location>
    </subcellularLocation>
    <subcellularLocation>
        <location evidence="1">Golgi apparatus</location>
    </subcellularLocation>
</comment>
<keyword evidence="6" id="KW-0333">Golgi apparatus</keyword>
<protein>
    <recommendedName>
        <fullName evidence="9">AP complex subunit sigma</fullName>
    </recommendedName>
</protein>
<dbReference type="PROSITE" id="PS00989">
    <property type="entry name" value="CLAT_ADAPTOR_S"/>
    <property type="match status" value="1"/>
</dbReference>
<dbReference type="GO" id="GO:0016482">
    <property type="term" value="P:cytosolic transport"/>
    <property type="evidence" value="ECO:0007669"/>
    <property type="project" value="UniProtKB-ARBA"/>
</dbReference>
<evidence type="ECO:0000256" key="7">
    <source>
        <dbReference type="ARBA" id="ARBA00023136"/>
    </source>
</evidence>